<organism evidence="8 9">
    <name type="scientific">Exophiala aquamarina CBS 119918</name>
    <dbReference type="NCBI Taxonomy" id="1182545"/>
    <lineage>
        <taxon>Eukaryota</taxon>
        <taxon>Fungi</taxon>
        <taxon>Dikarya</taxon>
        <taxon>Ascomycota</taxon>
        <taxon>Pezizomycotina</taxon>
        <taxon>Eurotiomycetes</taxon>
        <taxon>Chaetothyriomycetidae</taxon>
        <taxon>Chaetothyriales</taxon>
        <taxon>Herpotrichiellaceae</taxon>
        <taxon>Exophiala</taxon>
    </lineage>
</organism>
<keyword evidence="3 6" id="KW-0560">Oxidoreductase</keyword>
<dbReference type="Proteomes" id="UP000027920">
    <property type="component" value="Unassembled WGS sequence"/>
</dbReference>
<evidence type="ECO:0000256" key="1">
    <source>
        <dbReference type="ARBA" id="ARBA00001971"/>
    </source>
</evidence>
<sequence>MAFMSALFKPQAQTGESLMERAGNLAIWVLLLTVFCQLALVFYNVFMHPLRKIPGPPLARCTRLWARIGNFYGRKSERVHDAHLKYGPVVRVGPNELSFADPAAVRDIYTSEIFTKEESFYVDIVKLMASLRDAEAHKQRRKLLLRGFSQAAMLEFEDDMSTKIEAMLNGWAAISHRGSINVYPWLHWLGFDVVYHLMFDEDPGSVRKGEAHEVMPYLRAWRPTFIYKELMPILEKWGVYIPGRIGGRFRDVQAWKKYAIEIIKNCRERQARTPFLRSVLGGEKDAFLGRPLTDSELAEECMGGMFGGSGTTANTLVYLLWACLRRPDVVQKLHEELRQHYHTPCIVPDYKTCSTLPYLQAVINETLRLYPTIIATLPRTAREEAVVAGVTVPKGTIVGTQNYTIHRNETAYPRAEEFSPERWLEEDESGSTRKEAFTPFSVGTRKCFGIK</sequence>
<evidence type="ECO:0000256" key="4">
    <source>
        <dbReference type="ARBA" id="ARBA00023004"/>
    </source>
</evidence>
<keyword evidence="9" id="KW-1185">Reference proteome</keyword>
<keyword evidence="7" id="KW-0812">Transmembrane</keyword>
<evidence type="ECO:0000256" key="7">
    <source>
        <dbReference type="SAM" id="Phobius"/>
    </source>
</evidence>
<dbReference type="GO" id="GO:0016705">
    <property type="term" value="F:oxidoreductase activity, acting on paired donors, with incorporation or reduction of molecular oxygen"/>
    <property type="evidence" value="ECO:0007669"/>
    <property type="project" value="InterPro"/>
</dbReference>
<dbReference type="PROSITE" id="PS00086">
    <property type="entry name" value="CYTOCHROME_P450"/>
    <property type="match status" value="1"/>
</dbReference>
<dbReference type="InterPro" id="IPR050121">
    <property type="entry name" value="Cytochrome_P450_monoxygenase"/>
</dbReference>
<reference evidence="8 9" key="1">
    <citation type="submission" date="2013-03" db="EMBL/GenBank/DDBJ databases">
        <title>The Genome Sequence of Exophiala aquamarina CBS 119918.</title>
        <authorList>
            <consortium name="The Broad Institute Genomics Platform"/>
            <person name="Cuomo C."/>
            <person name="de Hoog S."/>
            <person name="Gorbushina A."/>
            <person name="Walker B."/>
            <person name="Young S.K."/>
            <person name="Zeng Q."/>
            <person name="Gargeya S."/>
            <person name="Fitzgerald M."/>
            <person name="Haas B."/>
            <person name="Abouelleil A."/>
            <person name="Allen A.W."/>
            <person name="Alvarado L."/>
            <person name="Arachchi H.M."/>
            <person name="Berlin A.M."/>
            <person name="Chapman S.B."/>
            <person name="Gainer-Dewar J."/>
            <person name="Goldberg J."/>
            <person name="Griggs A."/>
            <person name="Gujja S."/>
            <person name="Hansen M."/>
            <person name="Howarth C."/>
            <person name="Imamovic A."/>
            <person name="Ireland A."/>
            <person name="Larimer J."/>
            <person name="McCowan C."/>
            <person name="Murphy C."/>
            <person name="Pearson M."/>
            <person name="Poon T.W."/>
            <person name="Priest M."/>
            <person name="Roberts A."/>
            <person name="Saif S."/>
            <person name="Shea T."/>
            <person name="Sisk P."/>
            <person name="Sykes S."/>
            <person name="Wortman J."/>
            <person name="Nusbaum C."/>
            <person name="Birren B."/>
        </authorList>
    </citation>
    <scope>NUCLEOTIDE SEQUENCE [LARGE SCALE GENOMIC DNA]</scope>
    <source>
        <strain evidence="8 9">CBS 119918</strain>
    </source>
</reference>
<comment type="cofactor">
    <cofactor evidence="1 5">
        <name>heme</name>
        <dbReference type="ChEBI" id="CHEBI:30413"/>
    </cofactor>
</comment>
<evidence type="ECO:0000256" key="3">
    <source>
        <dbReference type="ARBA" id="ARBA00023002"/>
    </source>
</evidence>
<dbReference type="GeneID" id="25281450"/>
<dbReference type="Pfam" id="PF00067">
    <property type="entry name" value="p450"/>
    <property type="match status" value="1"/>
</dbReference>
<dbReference type="InterPro" id="IPR002401">
    <property type="entry name" value="Cyt_P450_E_grp-I"/>
</dbReference>
<evidence type="ECO:0000256" key="6">
    <source>
        <dbReference type="RuleBase" id="RU000461"/>
    </source>
</evidence>
<accession>A0A072PFR6</accession>
<dbReference type="PRINTS" id="PR00385">
    <property type="entry name" value="P450"/>
</dbReference>
<dbReference type="PANTHER" id="PTHR24305:SF164">
    <property type="entry name" value="P450, PUTATIVE (EUROFUNG)-RELATED"/>
    <property type="match status" value="1"/>
</dbReference>
<keyword evidence="6" id="KW-0503">Monooxygenase</keyword>
<feature type="transmembrane region" description="Helical" evidence="7">
    <location>
        <begin position="25"/>
        <end position="46"/>
    </location>
</feature>
<keyword evidence="2 5" id="KW-0479">Metal-binding</keyword>
<dbReference type="OrthoDB" id="1470350at2759"/>
<evidence type="ECO:0000313" key="9">
    <source>
        <dbReference type="Proteomes" id="UP000027920"/>
    </source>
</evidence>
<dbReference type="HOGENOM" id="CLU_001570_14_2_1"/>
<comment type="similarity">
    <text evidence="6">Belongs to the cytochrome P450 family.</text>
</comment>
<dbReference type="InterPro" id="IPR036396">
    <property type="entry name" value="Cyt_P450_sf"/>
</dbReference>
<comment type="caution">
    <text evidence="8">The sequence shown here is derived from an EMBL/GenBank/DDBJ whole genome shotgun (WGS) entry which is preliminary data.</text>
</comment>
<dbReference type="STRING" id="1182545.A0A072PFR6"/>
<evidence type="ECO:0000313" key="8">
    <source>
        <dbReference type="EMBL" id="KEF58607.1"/>
    </source>
</evidence>
<dbReference type="GO" id="GO:0004497">
    <property type="term" value="F:monooxygenase activity"/>
    <property type="evidence" value="ECO:0007669"/>
    <property type="project" value="UniProtKB-KW"/>
</dbReference>
<evidence type="ECO:0008006" key="10">
    <source>
        <dbReference type="Google" id="ProtNLM"/>
    </source>
</evidence>
<evidence type="ECO:0000256" key="5">
    <source>
        <dbReference type="PIRSR" id="PIRSR602401-1"/>
    </source>
</evidence>
<dbReference type="AlphaFoldDB" id="A0A072PFR6"/>
<feature type="binding site" description="axial binding residue" evidence="5">
    <location>
        <position position="447"/>
    </location>
    <ligand>
        <name>heme</name>
        <dbReference type="ChEBI" id="CHEBI:30413"/>
    </ligand>
    <ligandPart>
        <name>Fe</name>
        <dbReference type="ChEBI" id="CHEBI:18248"/>
    </ligandPart>
</feature>
<evidence type="ECO:0000256" key="2">
    <source>
        <dbReference type="ARBA" id="ARBA00022723"/>
    </source>
</evidence>
<dbReference type="PRINTS" id="PR00463">
    <property type="entry name" value="EP450I"/>
</dbReference>
<dbReference type="GO" id="GO:0020037">
    <property type="term" value="F:heme binding"/>
    <property type="evidence" value="ECO:0007669"/>
    <property type="project" value="InterPro"/>
</dbReference>
<keyword evidence="7" id="KW-0472">Membrane</keyword>
<name>A0A072PFR6_9EURO</name>
<dbReference type="Gene3D" id="1.10.630.10">
    <property type="entry name" value="Cytochrome P450"/>
    <property type="match status" value="1"/>
</dbReference>
<dbReference type="EMBL" id="AMGV01000004">
    <property type="protein sequence ID" value="KEF58607.1"/>
    <property type="molecule type" value="Genomic_DNA"/>
</dbReference>
<dbReference type="InterPro" id="IPR017972">
    <property type="entry name" value="Cyt_P450_CS"/>
</dbReference>
<keyword evidence="4 5" id="KW-0408">Iron</keyword>
<keyword evidence="5 6" id="KW-0349">Heme</keyword>
<dbReference type="SUPFAM" id="SSF48264">
    <property type="entry name" value="Cytochrome P450"/>
    <property type="match status" value="1"/>
</dbReference>
<proteinExistence type="inferred from homology"/>
<dbReference type="GO" id="GO:0005506">
    <property type="term" value="F:iron ion binding"/>
    <property type="evidence" value="ECO:0007669"/>
    <property type="project" value="InterPro"/>
</dbReference>
<dbReference type="RefSeq" id="XP_013261197.1">
    <property type="nucleotide sequence ID" value="XM_013405743.1"/>
</dbReference>
<dbReference type="PANTHER" id="PTHR24305">
    <property type="entry name" value="CYTOCHROME P450"/>
    <property type="match status" value="1"/>
</dbReference>
<gene>
    <name evidence="8" type="ORF">A1O9_06533</name>
</gene>
<protein>
    <recommendedName>
        <fullName evidence="10">Cytochrome P450 oxidoreductase</fullName>
    </recommendedName>
</protein>
<keyword evidence="7" id="KW-1133">Transmembrane helix</keyword>
<dbReference type="VEuPathDB" id="FungiDB:A1O9_06533"/>
<dbReference type="InterPro" id="IPR001128">
    <property type="entry name" value="Cyt_P450"/>
</dbReference>